<dbReference type="PANTHER" id="PTHR37310">
    <property type="entry name" value="CYTOPLASMIC PROTEIN-RELATED"/>
    <property type="match status" value="1"/>
</dbReference>
<sequence length="176" mass="18697">MGPLPYRELGFVAAREPIMPGKQSHGVDMQQAVTYALECHRICEETITHGLQAGGNHVEAAHIRLLTDCADICRTAADFMARGSEFHAAVCAVCADVCERCAIDCERFGDDSLMAKYARHAANARSRAGRWGRAGVSLSAFLTSSGQCRATAREEFAPLAATTGPEAAAAGAQRQG</sequence>
<dbReference type="PANTHER" id="PTHR37310:SF1">
    <property type="entry name" value="CYTOPLASMIC PROTEIN"/>
    <property type="match status" value="1"/>
</dbReference>
<reference evidence="1 2" key="1">
    <citation type="submission" date="2021-01" db="EMBL/GenBank/DDBJ databases">
        <title>Whole genome shotgun sequence of Catellatospora chokoriensis NBRC 107358.</title>
        <authorList>
            <person name="Komaki H."/>
            <person name="Tamura T."/>
        </authorList>
    </citation>
    <scope>NUCLEOTIDE SEQUENCE [LARGE SCALE GENOMIC DNA]</scope>
    <source>
        <strain evidence="1 2">NBRC 107358</strain>
    </source>
</reference>
<organism evidence="1 2">
    <name type="scientific">Catellatospora chokoriensis</name>
    <dbReference type="NCBI Taxonomy" id="310353"/>
    <lineage>
        <taxon>Bacteria</taxon>
        <taxon>Bacillati</taxon>
        <taxon>Actinomycetota</taxon>
        <taxon>Actinomycetes</taxon>
        <taxon>Micromonosporales</taxon>
        <taxon>Micromonosporaceae</taxon>
        <taxon>Catellatospora</taxon>
    </lineage>
</organism>
<dbReference type="Proteomes" id="UP000619293">
    <property type="component" value="Unassembled WGS sequence"/>
</dbReference>
<evidence type="ECO:0000313" key="2">
    <source>
        <dbReference type="Proteomes" id="UP000619293"/>
    </source>
</evidence>
<dbReference type="Gene3D" id="1.20.1270.360">
    <property type="match status" value="1"/>
</dbReference>
<gene>
    <name evidence="1" type="ORF">Cch02nite_65200</name>
</gene>
<keyword evidence="2" id="KW-1185">Reference proteome</keyword>
<dbReference type="InterPro" id="IPR005560">
    <property type="entry name" value="Csp_YhjQ"/>
</dbReference>
<dbReference type="InterPro" id="IPR044543">
    <property type="entry name" value="YHJQ-like"/>
</dbReference>
<dbReference type="Pfam" id="PF03860">
    <property type="entry name" value="Csp"/>
    <property type="match status" value="1"/>
</dbReference>
<dbReference type="AlphaFoldDB" id="A0A8J3K4Q2"/>
<name>A0A8J3K4Q2_9ACTN</name>
<dbReference type="EMBL" id="BONG01000055">
    <property type="protein sequence ID" value="GIF93076.1"/>
    <property type="molecule type" value="Genomic_DNA"/>
</dbReference>
<accession>A0A8J3K4Q2</accession>
<evidence type="ECO:0000313" key="1">
    <source>
        <dbReference type="EMBL" id="GIF93076.1"/>
    </source>
</evidence>
<proteinExistence type="predicted"/>
<protein>
    <recommendedName>
        <fullName evidence="3">Ferredoxin</fullName>
    </recommendedName>
</protein>
<dbReference type="CDD" id="cd08026">
    <property type="entry name" value="DUF326"/>
    <property type="match status" value="1"/>
</dbReference>
<comment type="caution">
    <text evidence="1">The sequence shown here is derived from an EMBL/GenBank/DDBJ whole genome shotgun (WGS) entry which is preliminary data.</text>
</comment>
<evidence type="ECO:0008006" key="3">
    <source>
        <dbReference type="Google" id="ProtNLM"/>
    </source>
</evidence>